<gene>
    <name evidence="1" type="ORF">Goshw_005843</name>
</gene>
<evidence type="ECO:0000313" key="1">
    <source>
        <dbReference type="EMBL" id="MBA0859326.1"/>
    </source>
</evidence>
<evidence type="ECO:0000313" key="2">
    <source>
        <dbReference type="Proteomes" id="UP000593576"/>
    </source>
</evidence>
<keyword evidence="2" id="KW-1185">Reference proteome</keyword>
<reference evidence="1 2" key="1">
    <citation type="journal article" date="2019" name="Genome Biol. Evol.">
        <title>Insights into the evolution of the New World diploid cottons (Gossypium, subgenus Houzingenia) based on genome sequencing.</title>
        <authorList>
            <person name="Grover C.E."/>
            <person name="Arick M.A. 2nd"/>
            <person name="Thrash A."/>
            <person name="Conover J.L."/>
            <person name="Sanders W.S."/>
            <person name="Peterson D.G."/>
            <person name="Frelichowski J.E."/>
            <person name="Scheffler J.A."/>
            <person name="Scheffler B.E."/>
            <person name="Wendel J.F."/>
        </authorList>
    </citation>
    <scope>NUCLEOTIDE SEQUENCE [LARGE SCALE GENOMIC DNA]</scope>
    <source>
        <strain evidence="1">1</strain>
        <tissue evidence="1">Leaf</tissue>
    </source>
</reference>
<sequence>MLRTGCVVACRMMHRAL</sequence>
<comment type="caution">
    <text evidence="1">The sequence shown here is derived from an EMBL/GenBank/DDBJ whole genome shotgun (WGS) entry which is preliminary data.</text>
</comment>
<dbReference type="Proteomes" id="UP000593576">
    <property type="component" value="Unassembled WGS sequence"/>
</dbReference>
<dbReference type="EMBL" id="JABFAF010000007">
    <property type="protein sequence ID" value="MBA0859326.1"/>
    <property type="molecule type" value="Genomic_DNA"/>
</dbReference>
<name>A0A7J9LL89_GOSSC</name>
<organism evidence="1 2">
    <name type="scientific">Gossypium schwendimanii</name>
    <name type="common">Cotton</name>
    <dbReference type="NCBI Taxonomy" id="34291"/>
    <lineage>
        <taxon>Eukaryota</taxon>
        <taxon>Viridiplantae</taxon>
        <taxon>Streptophyta</taxon>
        <taxon>Embryophyta</taxon>
        <taxon>Tracheophyta</taxon>
        <taxon>Spermatophyta</taxon>
        <taxon>Magnoliopsida</taxon>
        <taxon>eudicotyledons</taxon>
        <taxon>Gunneridae</taxon>
        <taxon>Pentapetalae</taxon>
        <taxon>rosids</taxon>
        <taxon>malvids</taxon>
        <taxon>Malvales</taxon>
        <taxon>Malvaceae</taxon>
        <taxon>Malvoideae</taxon>
        <taxon>Gossypium</taxon>
    </lineage>
</organism>
<dbReference type="AlphaFoldDB" id="A0A7J9LL89"/>
<accession>A0A7J9LL89</accession>
<protein>
    <submittedName>
        <fullName evidence="1">Uncharacterized protein</fullName>
    </submittedName>
</protein>
<proteinExistence type="predicted"/>